<keyword evidence="3" id="KW-1185">Reference proteome</keyword>
<feature type="transmembrane region" description="Helical" evidence="1">
    <location>
        <begin position="236"/>
        <end position="258"/>
    </location>
</feature>
<evidence type="ECO:0000313" key="2">
    <source>
        <dbReference type="EMBL" id="MFC0564046.1"/>
    </source>
</evidence>
<feature type="transmembrane region" description="Helical" evidence="1">
    <location>
        <begin position="183"/>
        <end position="199"/>
    </location>
</feature>
<proteinExistence type="predicted"/>
<sequence length="532" mass="54321">MTGTGRLIRLILRRDRVLLPLWVLIIGVLPSTYVASFRTLFSTVAERHHYAETSANSSTMVALYGQVTGDSLGELATWRAGFMPIIVALFSLLTVIRHTRTEEEAGRRELIGATVVGRHAGLAAALITTCAANLVLALVVAGSTAGQHVPAGGALALGLEFAIAGWIFAGVGAVVAQLTTGAGAARGIGIVVLGVAFVLRMTGDLSGASGGSLSWLSWVSPIGLGMRINPFGGNRWWVVAIGAAVTAALWAGAVALSGQRDVGAGLLPDRLGPATAAAGLGTPLGLAWRLHRGLLVGWSVGFALLGLVFGSLTNSIQDMVSGNAELEQAFARLGGTSGLVDAYLASTMGILGLIAAGYAIQATLRMRAEEAGGRAEPVLGTAVSRLGWAASHLLFSLLGPAVVLAVAGLTAGLSAGAVNHDVSGLVPRVLGGALVQLPAVWVLAAIAVALFGFAPRLAPVTWGALTACLLINLVGGVLQLNQRVLDVSPFTHIPKLPGAHWSVVPLVWLLAVAVLLGGAGLAGLRRRDIPVG</sequence>
<comment type="caution">
    <text evidence="2">The sequence shown here is derived from an EMBL/GenBank/DDBJ whole genome shotgun (WGS) entry which is preliminary data.</text>
</comment>
<feature type="transmembrane region" description="Helical" evidence="1">
    <location>
        <begin position="154"/>
        <end position="176"/>
    </location>
</feature>
<keyword evidence="1" id="KW-0472">Membrane</keyword>
<name>A0ABV6NTE2_9ACTN</name>
<feature type="transmembrane region" description="Helical" evidence="1">
    <location>
        <begin position="500"/>
        <end position="524"/>
    </location>
</feature>
<protein>
    <submittedName>
        <fullName evidence="2">ABC transporter permease</fullName>
    </submittedName>
</protein>
<dbReference type="Proteomes" id="UP001589894">
    <property type="component" value="Unassembled WGS sequence"/>
</dbReference>
<reference evidence="2 3" key="1">
    <citation type="submission" date="2024-09" db="EMBL/GenBank/DDBJ databases">
        <authorList>
            <person name="Sun Q."/>
            <person name="Mori K."/>
        </authorList>
    </citation>
    <scope>NUCLEOTIDE SEQUENCE [LARGE SCALE GENOMIC DNA]</scope>
    <source>
        <strain evidence="2 3">TBRC 2205</strain>
    </source>
</reference>
<accession>A0ABV6NTE2</accession>
<gene>
    <name evidence="2" type="ORF">ACFFHU_07675</name>
</gene>
<feature type="transmembrane region" description="Helical" evidence="1">
    <location>
        <begin position="295"/>
        <end position="313"/>
    </location>
</feature>
<feature type="transmembrane region" description="Helical" evidence="1">
    <location>
        <begin position="80"/>
        <end position="99"/>
    </location>
</feature>
<feature type="transmembrane region" description="Helical" evidence="1">
    <location>
        <begin position="460"/>
        <end position="480"/>
    </location>
</feature>
<organism evidence="2 3">
    <name type="scientific">Plantactinospora siamensis</name>
    <dbReference type="NCBI Taxonomy" id="555372"/>
    <lineage>
        <taxon>Bacteria</taxon>
        <taxon>Bacillati</taxon>
        <taxon>Actinomycetota</taxon>
        <taxon>Actinomycetes</taxon>
        <taxon>Micromonosporales</taxon>
        <taxon>Micromonosporaceae</taxon>
        <taxon>Plantactinospora</taxon>
    </lineage>
</organism>
<feature type="transmembrane region" description="Helical" evidence="1">
    <location>
        <begin position="120"/>
        <end position="142"/>
    </location>
</feature>
<evidence type="ECO:0000313" key="3">
    <source>
        <dbReference type="Proteomes" id="UP001589894"/>
    </source>
</evidence>
<feature type="transmembrane region" description="Helical" evidence="1">
    <location>
        <begin position="21"/>
        <end position="41"/>
    </location>
</feature>
<dbReference type="RefSeq" id="WP_377336989.1">
    <property type="nucleotide sequence ID" value="NZ_JBHLUE010000004.1"/>
</dbReference>
<evidence type="ECO:0000256" key="1">
    <source>
        <dbReference type="SAM" id="Phobius"/>
    </source>
</evidence>
<feature type="transmembrane region" description="Helical" evidence="1">
    <location>
        <begin position="342"/>
        <end position="360"/>
    </location>
</feature>
<keyword evidence="1" id="KW-1133">Transmembrane helix</keyword>
<dbReference type="EMBL" id="JBHLUE010000004">
    <property type="protein sequence ID" value="MFC0564046.1"/>
    <property type="molecule type" value="Genomic_DNA"/>
</dbReference>
<keyword evidence="1" id="KW-0812">Transmembrane</keyword>
<feature type="transmembrane region" description="Helical" evidence="1">
    <location>
        <begin position="433"/>
        <end position="453"/>
    </location>
</feature>
<feature type="transmembrane region" description="Helical" evidence="1">
    <location>
        <begin position="393"/>
        <end position="413"/>
    </location>
</feature>